<organism evidence="1">
    <name type="scientific">Caldilineaceae bacterium SB0662_bin_9</name>
    <dbReference type="NCBI Taxonomy" id="2605258"/>
    <lineage>
        <taxon>Bacteria</taxon>
        <taxon>Bacillati</taxon>
        <taxon>Chloroflexota</taxon>
        <taxon>Caldilineae</taxon>
        <taxon>Caldilineales</taxon>
        <taxon>Caldilineaceae</taxon>
    </lineage>
</organism>
<dbReference type="AlphaFoldDB" id="A0A6B1DUJ7"/>
<dbReference type="SUPFAM" id="SSF51197">
    <property type="entry name" value="Clavaminate synthase-like"/>
    <property type="match status" value="1"/>
</dbReference>
<dbReference type="GO" id="GO:0016706">
    <property type="term" value="F:2-oxoglutarate-dependent dioxygenase activity"/>
    <property type="evidence" value="ECO:0007669"/>
    <property type="project" value="UniProtKB-ARBA"/>
</dbReference>
<protein>
    <submittedName>
        <fullName evidence="1">Phytanoyl-CoA dioxygenase family protein</fullName>
    </submittedName>
</protein>
<name>A0A6B1DUJ7_9CHLR</name>
<dbReference type="PANTHER" id="PTHR31630:SF6">
    <property type="entry name" value="PHYTANOYL-COA DIOXYGENASE-RELATED"/>
    <property type="match status" value="1"/>
</dbReference>
<dbReference type="InterPro" id="IPR008775">
    <property type="entry name" value="Phytyl_CoA_dOase-like"/>
</dbReference>
<dbReference type="EMBL" id="VXPY01000074">
    <property type="protein sequence ID" value="MYD90717.1"/>
    <property type="molecule type" value="Genomic_DNA"/>
</dbReference>
<accession>A0A6B1DUJ7</accession>
<reference evidence="1" key="1">
    <citation type="submission" date="2019-09" db="EMBL/GenBank/DDBJ databases">
        <title>Characterisation of the sponge microbiome using genome-centric metagenomics.</title>
        <authorList>
            <person name="Engelberts J.P."/>
            <person name="Robbins S.J."/>
            <person name="De Goeij J.M."/>
            <person name="Aranda M."/>
            <person name="Bell S.C."/>
            <person name="Webster N.S."/>
        </authorList>
    </citation>
    <scope>NUCLEOTIDE SEQUENCE</scope>
    <source>
        <strain evidence="1">SB0662_bin_9</strain>
    </source>
</reference>
<dbReference type="Pfam" id="PF05721">
    <property type="entry name" value="PhyH"/>
    <property type="match status" value="1"/>
</dbReference>
<evidence type="ECO:0000313" key="1">
    <source>
        <dbReference type="EMBL" id="MYD90717.1"/>
    </source>
</evidence>
<comment type="caution">
    <text evidence="1">The sequence shown here is derived from an EMBL/GenBank/DDBJ whole genome shotgun (WGS) entry which is preliminary data.</text>
</comment>
<gene>
    <name evidence="1" type="ORF">F4Y08_10345</name>
</gene>
<proteinExistence type="predicted"/>
<sequence>MSAPADPRFQTSSQIRKRTMSVFTQAELSAWERDGYIVLKEAVPKTQCDAVVDAIWEFLEMDPDDPSTWYSLPPWHARTGMVEMYHHQSMWDNRQEPRIHAAFSQLFGTEKLLLRVVDRVNMNPPVREEHAYEGFIHWDFEPQTWPIPLMVQGVLLLRDTSAEQGGFQCVPGSHLQVDKILAAQKEGANPRNPDIGDLEVRSIPGETGDLVIWHTALLHGNGPNRMDKPRLAQYIAMRSAEPDDPKHRETLVQNWRRRAPMDFRIPRAFPADPRHLDEHQPEPAHLTPLGRRLVGLDDWN</sequence>
<keyword evidence="1" id="KW-0560">Oxidoreductase</keyword>
<dbReference type="Gene3D" id="2.60.120.620">
    <property type="entry name" value="q2cbj1_9rhob like domain"/>
    <property type="match status" value="1"/>
</dbReference>
<keyword evidence="1" id="KW-0223">Dioxygenase</keyword>
<dbReference type="PANTHER" id="PTHR31630">
    <property type="entry name" value="PHYTANOYL-COA DIOXYGENASE-RELATED-RELATED"/>
    <property type="match status" value="1"/>
</dbReference>